<dbReference type="EMBL" id="KZ613938">
    <property type="protein sequence ID" value="PMD47695.1"/>
    <property type="molecule type" value="Genomic_DNA"/>
</dbReference>
<keyword evidence="2" id="KW-1185">Reference proteome</keyword>
<accession>A0A2J6SAA8</accession>
<organism evidence="1 2">
    <name type="scientific">Hyaloscypha variabilis (strain UAMH 11265 / GT02V1 / F)</name>
    <name type="common">Meliniomyces variabilis</name>
    <dbReference type="NCBI Taxonomy" id="1149755"/>
    <lineage>
        <taxon>Eukaryota</taxon>
        <taxon>Fungi</taxon>
        <taxon>Dikarya</taxon>
        <taxon>Ascomycota</taxon>
        <taxon>Pezizomycotina</taxon>
        <taxon>Leotiomycetes</taxon>
        <taxon>Helotiales</taxon>
        <taxon>Hyaloscyphaceae</taxon>
        <taxon>Hyaloscypha</taxon>
        <taxon>Hyaloscypha variabilis</taxon>
    </lineage>
</organism>
<dbReference type="Proteomes" id="UP000235786">
    <property type="component" value="Unassembled WGS sequence"/>
</dbReference>
<evidence type="ECO:0000313" key="1">
    <source>
        <dbReference type="EMBL" id="PMD47695.1"/>
    </source>
</evidence>
<proteinExistence type="predicted"/>
<reference evidence="1 2" key="1">
    <citation type="submission" date="2016-04" db="EMBL/GenBank/DDBJ databases">
        <title>A degradative enzymes factory behind the ericoid mycorrhizal symbiosis.</title>
        <authorList>
            <consortium name="DOE Joint Genome Institute"/>
            <person name="Martino E."/>
            <person name="Morin E."/>
            <person name="Grelet G."/>
            <person name="Kuo A."/>
            <person name="Kohler A."/>
            <person name="Daghino S."/>
            <person name="Barry K."/>
            <person name="Choi C."/>
            <person name="Cichocki N."/>
            <person name="Clum A."/>
            <person name="Copeland A."/>
            <person name="Hainaut M."/>
            <person name="Haridas S."/>
            <person name="Labutti K."/>
            <person name="Lindquist E."/>
            <person name="Lipzen A."/>
            <person name="Khouja H.-R."/>
            <person name="Murat C."/>
            <person name="Ohm R."/>
            <person name="Olson A."/>
            <person name="Spatafora J."/>
            <person name="Veneault-Fourrey C."/>
            <person name="Henrissat B."/>
            <person name="Grigoriev I."/>
            <person name="Martin F."/>
            <person name="Perotto S."/>
        </authorList>
    </citation>
    <scope>NUCLEOTIDE SEQUENCE [LARGE SCALE GENOMIC DNA]</scope>
    <source>
        <strain evidence="1 2">F</strain>
    </source>
</reference>
<dbReference type="OrthoDB" id="5323033at2759"/>
<evidence type="ECO:0000313" key="2">
    <source>
        <dbReference type="Proteomes" id="UP000235786"/>
    </source>
</evidence>
<sequence>MSETTIKELSQEQCVAYASGEVEPVNLHNLALYFRPALTRTDYFDAIKSEHTFQSLTESNKPNHSFRKGIYLSKVQKTDDETRFNLLRCSTNLDGPTLNFRSTDQEIIELANNLAVRHFTRPARLNHVLAQIYENTKLFSPAGDVVKERKAKIKEHADKTKDMPKNGLIAFCTFYSSDVYNHETSPTDPFDYQYKGTSVLTRLRFRLKKTVVDDSLIEQFTVVLYPNSILMIPLSTNRLYTHEILPPSLNIDNIPTRLGYVIRCSDTEAVFKHGKTFILRGGKEVELERPTWAGIVELKALYFQENTTEEVISYPDIDFSLNDGDYTEPTV</sequence>
<dbReference type="InterPro" id="IPR037151">
    <property type="entry name" value="AlkB-like_sf"/>
</dbReference>
<dbReference type="Gene3D" id="2.60.120.590">
    <property type="entry name" value="Alpha-ketoglutarate-dependent dioxygenase AlkB-like"/>
    <property type="match status" value="1"/>
</dbReference>
<dbReference type="AlphaFoldDB" id="A0A2J6SAA8"/>
<name>A0A2J6SAA8_HYAVF</name>
<gene>
    <name evidence="1" type="ORF">L207DRAFT_506665</name>
</gene>
<protein>
    <submittedName>
        <fullName evidence="1">Uncharacterized protein</fullName>
    </submittedName>
</protein>